<feature type="non-terminal residue" evidence="2">
    <location>
        <position position="331"/>
    </location>
</feature>
<feature type="compositionally biased region" description="Basic and acidic residues" evidence="1">
    <location>
        <begin position="239"/>
        <end position="248"/>
    </location>
</feature>
<feature type="compositionally biased region" description="Basic and acidic residues" evidence="1">
    <location>
        <begin position="58"/>
        <end position="72"/>
    </location>
</feature>
<reference evidence="2" key="1">
    <citation type="submission" date="2020-02" db="EMBL/GenBank/DDBJ databases">
        <authorList>
            <person name="Meier V. D."/>
        </authorList>
    </citation>
    <scope>NUCLEOTIDE SEQUENCE</scope>
    <source>
        <strain evidence="2">AVDCRST_MAG08</strain>
    </source>
</reference>
<feature type="compositionally biased region" description="Low complexity" evidence="1">
    <location>
        <begin position="266"/>
        <end position="283"/>
    </location>
</feature>
<gene>
    <name evidence="2" type="ORF">AVDCRST_MAG08-3009</name>
</gene>
<protein>
    <submittedName>
        <fullName evidence="2">BUG/TctC family periplasmic protein</fullName>
    </submittedName>
</protein>
<dbReference type="EMBL" id="CADCTG010000221">
    <property type="protein sequence ID" value="CAA9267228.1"/>
    <property type="molecule type" value="Genomic_DNA"/>
</dbReference>
<feature type="region of interest" description="Disordered" evidence="1">
    <location>
        <begin position="131"/>
        <end position="283"/>
    </location>
</feature>
<evidence type="ECO:0000313" key="2">
    <source>
        <dbReference type="EMBL" id="CAA9267228.1"/>
    </source>
</evidence>
<feature type="compositionally biased region" description="Basic residues" evidence="1">
    <location>
        <begin position="183"/>
        <end position="194"/>
    </location>
</feature>
<organism evidence="2">
    <name type="scientific">uncultured Acetobacteraceae bacterium</name>
    <dbReference type="NCBI Taxonomy" id="169975"/>
    <lineage>
        <taxon>Bacteria</taxon>
        <taxon>Pseudomonadati</taxon>
        <taxon>Pseudomonadota</taxon>
        <taxon>Alphaproteobacteria</taxon>
        <taxon>Acetobacterales</taxon>
        <taxon>Acetobacteraceae</taxon>
        <taxon>environmental samples</taxon>
    </lineage>
</organism>
<feature type="compositionally biased region" description="Basic residues" evidence="1">
    <location>
        <begin position="202"/>
        <end position="221"/>
    </location>
</feature>
<feature type="region of interest" description="Disordered" evidence="1">
    <location>
        <begin position="43"/>
        <end position="90"/>
    </location>
</feature>
<dbReference type="AlphaFoldDB" id="A0A6J4J4W7"/>
<evidence type="ECO:0000256" key="1">
    <source>
        <dbReference type="SAM" id="MobiDB-lite"/>
    </source>
</evidence>
<feature type="non-terminal residue" evidence="2">
    <location>
        <position position="1"/>
    </location>
</feature>
<feature type="compositionally biased region" description="Basic residues" evidence="1">
    <location>
        <begin position="43"/>
        <end position="53"/>
    </location>
</feature>
<accession>A0A6J4J4W7</accession>
<feature type="region of interest" description="Disordered" evidence="1">
    <location>
        <begin position="307"/>
        <end position="331"/>
    </location>
</feature>
<feature type="compositionally biased region" description="Basic and acidic residues" evidence="1">
    <location>
        <begin position="153"/>
        <end position="182"/>
    </location>
</feature>
<name>A0A6J4J4W7_9PROT</name>
<proteinExistence type="predicted"/>
<feature type="compositionally biased region" description="Basic and acidic residues" evidence="1">
    <location>
        <begin position="311"/>
        <end position="331"/>
    </location>
</feature>
<sequence>DRPHADVAPRGARLAGRRAAGAVAVWGAGELARAARHHGRALRARRHAGHRRAAAGAEDERIPGPGRRGGEPRRRRLHHRHARRRAGAAGRLHGADGLHLLPHRAAHHPAHALRPGGDAARGVPRLHLALHPRGAGRQPGARHRGLPRAGEGAGREAQLRLGRQRDAAAPRRRAVQADDGRGPHAHLVPRHRPRRDGAAGRRGFHGLRRRAGRDRAHRFRRGAAAGDAGEGAHRAVPGRADDGGERRAPFRLRGLHLGDAGGAQGDAGRAGDAPQRGRAPRGAVARSGAALRGAGLRLHWIFAGRGRRAAGAREGEVAGRDPAREHPGGPL</sequence>
<feature type="compositionally biased region" description="Basic residues" evidence="1">
    <location>
        <begin position="73"/>
        <end position="86"/>
    </location>
</feature>